<evidence type="ECO:0000313" key="2">
    <source>
        <dbReference type="EMBL" id="AHL22221.1"/>
    </source>
</evidence>
<proteinExistence type="predicted"/>
<dbReference type="STRING" id="195522.BD01_0597"/>
<dbReference type="PROSITE" id="PS00455">
    <property type="entry name" value="AMP_BINDING"/>
    <property type="match status" value="1"/>
</dbReference>
<dbReference type="HOGENOM" id="CLU_638769_0_0_2"/>
<dbReference type="Proteomes" id="UP000019434">
    <property type="component" value="Chromosome"/>
</dbReference>
<evidence type="ECO:0000259" key="1">
    <source>
        <dbReference type="Pfam" id="PF00501"/>
    </source>
</evidence>
<dbReference type="OrthoDB" id="37928at2157"/>
<dbReference type="RefSeq" id="WP_042689786.1">
    <property type="nucleotide sequence ID" value="NZ_CP007264.1"/>
</dbReference>
<protein>
    <submittedName>
        <fullName evidence="2">Coenzyme F390 synthetase</fullName>
    </submittedName>
</protein>
<evidence type="ECO:0000313" key="3">
    <source>
        <dbReference type="Proteomes" id="UP000019434"/>
    </source>
</evidence>
<dbReference type="Gene3D" id="3.40.50.12780">
    <property type="entry name" value="N-terminal domain of ligase-like"/>
    <property type="match status" value="1"/>
</dbReference>
<sequence length="426" mass="48132">MPTVIYRKTLLEGFKYTLSKAVETTPFWKEKFEGLDLDGISPETLGELTARVTIKPHDLYERSRVWPDYIREGRLFHAVMRTSGTTGRPKRVPFTPDDKRRTARQMAPWVNEYFEKGERVASFFPPLPSSSGTFALSGLENNNAGVAYFQVPITYLQNRELLLKELEDIKPTSIWALTATAYNLGLILPEKLREDVKTIVVGGETLTPELAKATLELFPNAVVIDNFGSTEDDVTGFRIVTKKGTTPFHFGESVIVLEDTGDEDYPEYKRLYITKVMSEGELTGLPLFNYDIGDLARLENGEVVSIIRVKDVVVLSGAKLHIDQVMEIVYGHPELKDFVMLYHPLSPDNPRPKVVIRVAYEGEKPAGIEDEVRELIYEANNPVRYEVEEAKSSELIIEAVPLEKLREGLTVRPGKTKRIYVAGKDF</sequence>
<organism evidence="2 3">
    <name type="scientific">Thermococcus nautili</name>
    <dbReference type="NCBI Taxonomy" id="195522"/>
    <lineage>
        <taxon>Archaea</taxon>
        <taxon>Methanobacteriati</taxon>
        <taxon>Methanobacteriota</taxon>
        <taxon>Thermococci</taxon>
        <taxon>Thermococcales</taxon>
        <taxon>Thermococcaceae</taxon>
        <taxon>Thermococcus</taxon>
    </lineage>
</organism>
<dbReference type="InterPro" id="IPR000873">
    <property type="entry name" value="AMP-dep_synth/lig_dom"/>
</dbReference>
<reference evidence="2 3" key="1">
    <citation type="submission" date="2014-02" db="EMBL/GenBank/DDBJ databases">
        <title>Genome Sequence of an Hyperthermophilic Archaeon, Thermococcus nautili 30-1, producing viral vesicles.</title>
        <authorList>
            <person name="Oberto J."/>
            <person name="Gaudin M."/>
            <person name="Cossu M."/>
            <person name="Gorlas A."/>
            <person name="Slesarev A."/>
            <person name="Marguet E."/>
            <person name="Forterre P."/>
        </authorList>
    </citation>
    <scope>NUCLEOTIDE SEQUENCE [LARGE SCALE GENOMIC DNA]</scope>
    <source>
        <strain evidence="2 3">30-1</strain>
    </source>
</reference>
<dbReference type="Pfam" id="PF00501">
    <property type="entry name" value="AMP-binding"/>
    <property type="match status" value="1"/>
</dbReference>
<gene>
    <name evidence="2" type="ORF">BD01_0597</name>
</gene>
<dbReference type="AlphaFoldDB" id="W8P0J8"/>
<accession>W8P0J8</accession>
<dbReference type="eggNOG" id="arCOG02620">
    <property type="taxonomic scope" value="Archaea"/>
</dbReference>
<name>W8P0J8_9EURY</name>
<dbReference type="EMBL" id="CP007264">
    <property type="protein sequence ID" value="AHL22221.1"/>
    <property type="molecule type" value="Genomic_DNA"/>
</dbReference>
<dbReference type="GeneID" id="24958224"/>
<dbReference type="InterPro" id="IPR042099">
    <property type="entry name" value="ANL_N_sf"/>
</dbReference>
<keyword evidence="3" id="KW-1185">Reference proteome</keyword>
<dbReference type="KEGG" id="tnu:BD01_0597"/>
<feature type="domain" description="AMP-dependent synthetase/ligase" evidence="1">
    <location>
        <begin position="79"/>
        <end position="231"/>
    </location>
</feature>
<dbReference type="SUPFAM" id="SSF56801">
    <property type="entry name" value="Acetyl-CoA synthetase-like"/>
    <property type="match status" value="1"/>
</dbReference>
<dbReference type="InterPro" id="IPR020845">
    <property type="entry name" value="AMP-binding_CS"/>
</dbReference>